<evidence type="ECO:0008006" key="5">
    <source>
        <dbReference type="Google" id="ProtNLM"/>
    </source>
</evidence>
<dbReference type="PANTHER" id="PTHR11941">
    <property type="entry name" value="ENOYL-COA HYDRATASE-RELATED"/>
    <property type="match status" value="1"/>
</dbReference>
<dbReference type="Pfam" id="PF00378">
    <property type="entry name" value="ECH_1"/>
    <property type="match status" value="1"/>
</dbReference>
<gene>
    <name evidence="3" type="ORF">SCLCIDRAFT_15367</name>
</gene>
<reference evidence="3 4" key="1">
    <citation type="submission" date="2014-04" db="EMBL/GenBank/DDBJ databases">
        <authorList>
            <consortium name="DOE Joint Genome Institute"/>
            <person name="Kuo A."/>
            <person name="Kohler A."/>
            <person name="Nagy L.G."/>
            <person name="Floudas D."/>
            <person name="Copeland A."/>
            <person name="Barry K.W."/>
            <person name="Cichocki N."/>
            <person name="Veneault-Fourrey C."/>
            <person name="LaButti K."/>
            <person name="Lindquist E.A."/>
            <person name="Lipzen A."/>
            <person name="Lundell T."/>
            <person name="Morin E."/>
            <person name="Murat C."/>
            <person name="Sun H."/>
            <person name="Tunlid A."/>
            <person name="Henrissat B."/>
            <person name="Grigoriev I.V."/>
            <person name="Hibbett D.S."/>
            <person name="Martin F."/>
            <person name="Nordberg H.P."/>
            <person name="Cantor M.N."/>
            <person name="Hua S.X."/>
        </authorList>
    </citation>
    <scope>NUCLEOTIDE SEQUENCE [LARGE SCALE GENOMIC DNA]</scope>
    <source>
        <strain evidence="3 4">Foug A</strain>
    </source>
</reference>
<dbReference type="Proteomes" id="UP000053989">
    <property type="component" value="Unassembled WGS sequence"/>
</dbReference>
<dbReference type="InParanoid" id="A0A0C2ZRP1"/>
<dbReference type="EMBL" id="KN822030">
    <property type="protein sequence ID" value="KIM64188.1"/>
    <property type="molecule type" value="Genomic_DNA"/>
</dbReference>
<evidence type="ECO:0000256" key="2">
    <source>
        <dbReference type="RuleBase" id="RU003707"/>
    </source>
</evidence>
<keyword evidence="4" id="KW-1185">Reference proteome</keyword>
<dbReference type="InterPro" id="IPR029045">
    <property type="entry name" value="ClpP/crotonase-like_dom_sf"/>
</dbReference>
<dbReference type="SUPFAM" id="SSF52096">
    <property type="entry name" value="ClpP/crotonase"/>
    <property type="match status" value="1"/>
</dbReference>
<accession>A0A0C2ZRP1</accession>
<dbReference type="AlphaFoldDB" id="A0A0C2ZRP1"/>
<dbReference type="InterPro" id="IPR018376">
    <property type="entry name" value="Enoyl-CoA_hyd/isom_CS"/>
</dbReference>
<proteinExistence type="inferred from homology"/>
<name>A0A0C2ZRP1_9AGAM</name>
<dbReference type="Gene3D" id="3.90.226.10">
    <property type="entry name" value="2-enoyl-CoA Hydratase, Chain A, domain 1"/>
    <property type="match status" value="1"/>
</dbReference>
<dbReference type="HOGENOM" id="CLU_009834_7_6_1"/>
<dbReference type="PROSITE" id="PS00166">
    <property type="entry name" value="ENOYL_COA_HYDRATASE"/>
    <property type="match status" value="1"/>
</dbReference>
<sequence>MPPPAISTDLKASFPQEHVLLLTLNRPNRRNAISPALSREIGSVLAWFDEEPSLWVVIVTGEGKMFCAGADLADWNQRQSSGRSTEVEDTATSLHGFASISRRRTSLKPMIAAVNGPAYGGGMELILNCDLVVASQDAVFAFPEVKRGVLAGQGGIPRLARSAGHQLASELLLLGNSISAVEARDKYRFVNTVVDPASVLPTALSYARILTSNSPDSVQSTKEGLLFSKHAHIEEAVQMHALSAASRRLWRGRNVKEGLAAFMEKRTPKWTDPAKL</sequence>
<organism evidence="3 4">
    <name type="scientific">Scleroderma citrinum Foug A</name>
    <dbReference type="NCBI Taxonomy" id="1036808"/>
    <lineage>
        <taxon>Eukaryota</taxon>
        <taxon>Fungi</taxon>
        <taxon>Dikarya</taxon>
        <taxon>Basidiomycota</taxon>
        <taxon>Agaricomycotina</taxon>
        <taxon>Agaricomycetes</taxon>
        <taxon>Agaricomycetidae</taxon>
        <taxon>Boletales</taxon>
        <taxon>Sclerodermatineae</taxon>
        <taxon>Sclerodermataceae</taxon>
        <taxon>Scleroderma</taxon>
    </lineage>
</organism>
<comment type="similarity">
    <text evidence="1 2">Belongs to the enoyl-CoA hydratase/isomerase family.</text>
</comment>
<reference evidence="4" key="2">
    <citation type="submission" date="2015-01" db="EMBL/GenBank/DDBJ databases">
        <title>Evolutionary Origins and Diversification of the Mycorrhizal Mutualists.</title>
        <authorList>
            <consortium name="DOE Joint Genome Institute"/>
            <consortium name="Mycorrhizal Genomics Consortium"/>
            <person name="Kohler A."/>
            <person name="Kuo A."/>
            <person name="Nagy L.G."/>
            <person name="Floudas D."/>
            <person name="Copeland A."/>
            <person name="Barry K.W."/>
            <person name="Cichocki N."/>
            <person name="Veneault-Fourrey C."/>
            <person name="LaButti K."/>
            <person name="Lindquist E.A."/>
            <person name="Lipzen A."/>
            <person name="Lundell T."/>
            <person name="Morin E."/>
            <person name="Murat C."/>
            <person name="Riley R."/>
            <person name="Ohm R."/>
            <person name="Sun H."/>
            <person name="Tunlid A."/>
            <person name="Henrissat B."/>
            <person name="Grigoriev I.V."/>
            <person name="Hibbett D.S."/>
            <person name="Martin F."/>
        </authorList>
    </citation>
    <scope>NUCLEOTIDE SEQUENCE [LARGE SCALE GENOMIC DNA]</scope>
    <source>
        <strain evidence="4">Foug A</strain>
    </source>
</reference>
<dbReference type="GO" id="GO:0005739">
    <property type="term" value="C:mitochondrion"/>
    <property type="evidence" value="ECO:0007669"/>
    <property type="project" value="TreeGrafter"/>
</dbReference>
<dbReference type="CDD" id="cd06558">
    <property type="entry name" value="crotonase-like"/>
    <property type="match status" value="1"/>
</dbReference>
<evidence type="ECO:0000313" key="4">
    <source>
        <dbReference type="Proteomes" id="UP000053989"/>
    </source>
</evidence>
<dbReference type="OrthoDB" id="2139957at2759"/>
<dbReference type="STRING" id="1036808.A0A0C2ZRP1"/>
<evidence type="ECO:0000313" key="3">
    <source>
        <dbReference type="EMBL" id="KIM64188.1"/>
    </source>
</evidence>
<dbReference type="PANTHER" id="PTHR11941:SF158">
    <property type="entry name" value="ENOYL-COA HYDRATASE (AFU_ORTHOLOGUE AFUA_2G10650)"/>
    <property type="match status" value="1"/>
</dbReference>
<dbReference type="GO" id="GO:0006635">
    <property type="term" value="P:fatty acid beta-oxidation"/>
    <property type="evidence" value="ECO:0007669"/>
    <property type="project" value="TreeGrafter"/>
</dbReference>
<dbReference type="InterPro" id="IPR001753">
    <property type="entry name" value="Enoyl-CoA_hydra/iso"/>
</dbReference>
<protein>
    <recommendedName>
        <fullName evidence="5">Enoyl-CoA hydratase</fullName>
    </recommendedName>
</protein>
<evidence type="ECO:0000256" key="1">
    <source>
        <dbReference type="ARBA" id="ARBA00005254"/>
    </source>
</evidence>
<dbReference type="GO" id="GO:0003824">
    <property type="term" value="F:catalytic activity"/>
    <property type="evidence" value="ECO:0007669"/>
    <property type="project" value="InterPro"/>
</dbReference>